<dbReference type="EC" id="4.3.2.9" evidence="1"/>
<feature type="active site" description="Proton acceptor" evidence="3">
    <location>
        <position position="204"/>
    </location>
</feature>
<dbReference type="InterPro" id="IPR017939">
    <property type="entry name" value="G-Glutamylcylcotransferase"/>
</dbReference>
<dbReference type="RefSeq" id="XP_007917401.1">
    <property type="nucleotide sequence ID" value="XM_007919210.1"/>
</dbReference>
<protein>
    <recommendedName>
        <fullName evidence="1">gamma-glutamylcyclotransferase</fullName>
        <ecNumber evidence="1">4.3.2.9</ecNumber>
    </recommendedName>
</protein>
<evidence type="ECO:0000256" key="6">
    <source>
        <dbReference type="SAM" id="Phobius"/>
    </source>
</evidence>
<keyword evidence="2" id="KW-0456">Lyase</keyword>
<dbReference type="GO" id="GO:0003839">
    <property type="term" value="F:gamma-glutamylcyclotransferase activity"/>
    <property type="evidence" value="ECO:0007669"/>
    <property type="project" value="UniProtKB-EC"/>
</dbReference>
<gene>
    <name evidence="7" type="ORF">UCRPA7_6675</name>
</gene>
<feature type="transmembrane region" description="Helical" evidence="6">
    <location>
        <begin position="350"/>
        <end position="371"/>
    </location>
</feature>
<feature type="transmembrane region" description="Helical" evidence="6">
    <location>
        <begin position="377"/>
        <end position="396"/>
    </location>
</feature>
<evidence type="ECO:0000256" key="4">
    <source>
        <dbReference type="PIRSR" id="PIRSR617939-2"/>
    </source>
</evidence>
<keyword evidence="6" id="KW-0472">Membrane</keyword>
<proteinExistence type="predicted"/>
<keyword evidence="6" id="KW-0812">Transmembrane</keyword>
<dbReference type="HOGENOM" id="CLU_030506_2_0_1"/>
<dbReference type="Proteomes" id="UP000014074">
    <property type="component" value="Unassembled WGS sequence"/>
</dbReference>
<dbReference type="KEGG" id="tmn:UCRPA7_6675"/>
<organism evidence="7 8">
    <name type="scientific">Phaeoacremonium minimum (strain UCR-PA7)</name>
    <name type="common">Esca disease fungus</name>
    <name type="synonym">Togninia minima</name>
    <dbReference type="NCBI Taxonomy" id="1286976"/>
    <lineage>
        <taxon>Eukaryota</taxon>
        <taxon>Fungi</taxon>
        <taxon>Dikarya</taxon>
        <taxon>Ascomycota</taxon>
        <taxon>Pezizomycotina</taxon>
        <taxon>Sordariomycetes</taxon>
        <taxon>Sordariomycetidae</taxon>
        <taxon>Togniniales</taxon>
        <taxon>Togniniaceae</taxon>
        <taxon>Phaeoacremonium</taxon>
    </lineage>
</organism>
<dbReference type="AlphaFoldDB" id="R8BEV7"/>
<evidence type="ECO:0000313" key="8">
    <source>
        <dbReference type="Proteomes" id="UP000014074"/>
    </source>
</evidence>
<feature type="region of interest" description="Disordered" evidence="5">
    <location>
        <begin position="115"/>
        <end position="179"/>
    </location>
</feature>
<dbReference type="PANTHER" id="PTHR12935:SF0">
    <property type="entry name" value="GAMMA-GLUTAMYLCYCLOTRANSFERASE"/>
    <property type="match status" value="1"/>
</dbReference>
<evidence type="ECO:0000256" key="2">
    <source>
        <dbReference type="ARBA" id="ARBA00023239"/>
    </source>
</evidence>
<evidence type="ECO:0000256" key="1">
    <source>
        <dbReference type="ARBA" id="ARBA00012346"/>
    </source>
</evidence>
<dbReference type="GeneID" id="19327356"/>
<dbReference type="eggNOG" id="ENOG502SM4U">
    <property type="taxonomic scope" value="Eukaryota"/>
</dbReference>
<sequence length="443" mass="48242">MAQAIFQRFWDVDVKSGVSSPSYPVISSIPHTSDDRLAQASPSICPDEPVPAASAQGVASDSSSSTVLYLAYGSNLCAETFLGQRGIRPISQVNVSAPSLRLTFDLPGIPYKEPCFANTAPRKTPKPPKLPPKLPDPPSKLPEPPSELPSPPDMRPPPHNIPSLPGQGGSPHASQHGDPVWDKGLIGVVYEVTAADYATIVKTEGGGASYQDILVPCFPLLPNVGVPEKPPIPELPKPFLAHTLYAPLVPGGGKQPEDDESAAVRKGKLLNGGDDPEEPDDPRKKWQDWWKKLLLQPVRPDPEYAQPSARYLKLITDGAREHDLPQDYQRWLQSLQPYTITSRRQQIGQLLFLVLVLPLVGIIMGLSRILADKDGRIPVWLGVAMGGLIHLSWMAYDGGFKPIFGDGERTQPVNEDGSALTSARLRWRRSGFDEEKACLLGQE</sequence>
<dbReference type="EMBL" id="KB933251">
    <property type="protein sequence ID" value="EON97817.1"/>
    <property type="molecule type" value="Genomic_DNA"/>
</dbReference>
<evidence type="ECO:0000256" key="3">
    <source>
        <dbReference type="PIRSR" id="PIRSR617939-1"/>
    </source>
</evidence>
<evidence type="ECO:0000313" key="7">
    <source>
        <dbReference type="EMBL" id="EON97817.1"/>
    </source>
</evidence>
<feature type="binding site" evidence="4">
    <location>
        <position position="311"/>
    </location>
    <ligand>
        <name>substrate</name>
    </ligand>
</feature>
<reference evidence="8" key="1">
    <citation type="journal article" date="2013" name="Genome Announc.">
        <title>Draft genome sequence of the ascomycete Phaeoacremonium aleophilum strain UCR-PA7, a causal agent of the esca disease complex in grapevines.</title>
        <authorList>
            <person name="Blanco-Ulate B."/>
            <person name="Rolshausen P."/>
            <person name="Cantu D."/>
        </authorList>
    </citation>
    <scope>NUCLEOTIDE SEQUENCE [LARGE SCALE GENOMIC DNA]</scope>
    <source>
        <strain evidence="8">UCR-PA7</strain>
    </source>
</reference>
<accession>R8BEV7</accession>
<dbReference type="PANTHER" id="PTHR12935">
    <property type="entry name" value="GAMMA-GLUTAMYLCYCLOTRANSFERASE"/>
    <property type="match status" value="1"/>
</dbReference>
<dbReference type="Gene3D" id="3.10.490.10">
    <property type="entry name" value="Gamma-glutamyl cyclotransferase-like"/>
    <property type="match status" value="1"/>
</dbReference>
<dbReference type="OrthoDB" id="2017317at2759"/>
<evidence type="ECO:0000256" key="5">
    <source>
        <dbReference type="SAM" id="MobiDB-lite"/>
    </source>
</evidence>
<name>R8BEV7_PHAM7</name>
<feature type="binding site" evidence="4">
    <location>
        <begin position="69"/>
        <end position="74"/>
    </location>
    <ligand>
        <name>substrate</name>
    </ligand>
</feature>
<keyword evidence="8" id="KW-1185">Reference proteome</keyword>
<keyword evidence="6" id="KW-1133">Transmembrane helix</keyword>
<feature type="compositionally biased region" description="Pro residues" evidence="5">
    <location>
        <begin position="127"/>
        <end position="160"/>
    </location>
</feature>